<dbReference type="AlphaFoldDB" id="A0AAP0BP01"/>
<organism evidence="1 2">
    <name type="scientific">Platanthera zijinensis</name>
    <dbReference type="NCBI Taxonomy" id="2320716"/>
    <lineage>
        <taxon>Eukaryota</taxon>
        <taxon>Viridiplantae</taxon>
        <taxon>Streptophyta</taxon>
        <taxon>Embryophyta</taxon>
        <taxon>Tracheophyta</taxon>
        <taxon>Spermatophyta</taxon>
        <taxon>Magnoliopsida</taxon>
        <taxon>Liliopsida</taxon>
        <taxon>Asparagales</taxon>
        <taxon>Orchidaceae</taxon>
        <taxon>Orchidoideae</taxon>
        <taxon>Orchideae</taxon>
        <taxon>Orchidinae</taxon>
        <taxon>Platanthera</taxon>
    </lineage>
</organism>
<dbReference type="EMBL" id="JBBWWQ010000005">
    <property type="protein sequence ID" value="KAK8946529.1"/>
    <property type="molecule type" value="Genomic_DNA"/>
</dbReference>
<gene>
    <name evidence="1" type="ORF">KSP39_PZI006819</name>
</gene>
<protein>
    <submittedName>
        <fullName evidence="1">Uncharacterized protein</fullName>
    </submittedName>
</protein>
<accession>A0AAP0BP01</accession>
<sequence>MVDLQVKMDEQRIALEKSVDESKKSLQFDLAQDIKSIRFEVNLNKKEMTDCFHKGGNIVVYLTKQHQTILTKVDDIALKQGYILENQLRMNDNLTQSHNAIITELTDTATKLTAARTKDVEDFDQKLKDALDSVQTAITTSQKEISAKLLKLKSFFKEGVNFLDGQIRFQKDDLRDHVAREVLKGERVLIHAGSEHAKWVTNSVRATLGYPPLCDDDNMAESGVQQQGLLEGNQPEVAQVIYPPANFDMIHQQVQTMYSPPQEVTCNF</sequence>
<proteinExistence type="predicted"/>
<keyword evidence="2" id="KW-1185">Reference proteome</keyword>
<reference evidence="1 2" key="1">
    <citation type="journal article" date="2022" name="Nat. Plants">
        <title>Genomes of leafy and leafless Platanthera orchids illuminate the evolution of mycoheterotrophy.</title>
        <authorList>
            <person name="Li M.H."/>
            <person name="Liu K.W."/>
            <person name="Li Z."/>
            <person name="Lu H.C."/>
            <person name="Ye Q.L."/>
            <person name="Zhang D."/>
            <person name="Wang J.Y."/>
            <person name="Li Y.F."/>
            <person name="Zhong Z.M."/>
            <person name="Liu X."/>
            <person name="Yu X."/>
            <person name="Liu D.K."/>
            <person name="Tu X.D."/>
            <person name="Liu B."/>
            <person name="Hao Y."/>
            <person name="Liao X.Y."/>
            <person name="Jiang Y.T."/>
            <person name="Sun W.H."/>
            <person name="Chen J."/>
            <person name="Chen Y.Q."/>
            <person name="Ai Y."/>
            <person name="Zhai J.W."/>
            <person name="Wu S.S."/>
            <person name="Zhou Z."/>
            <person name="Hsiao Y.Y."/>
            <person name="Wu W.L."/>
            <person name="Chen Y.Y."/>
            <person name="Lin Y.F."/>
            <person name="Hsu J.L."/>
            <person name="Li C.Y."/>
            <person name="Wang Z.W."/>
            <person name="Zhao X."/>
            <person name="Zhong W.Y."/>
            <person name="Ma X.K."/>
            <person name="Ma L."/>
            <person name="Huang J."/>
            <person name="Chen G.Z."/>
            <person name="Huang M.Z."/>
            <person name="Huang L."/>
            <person name="Peng D.H."/>
            <person name="Luo Y.B."/>
            <person name="Zou S.Q."/>
            <person name="Chen S.P."/>
            <person name="Lan S."/>
            <person name="Tsai W.C."/>
            <person name="Van de Peer Y."/>
            <person name="Liu Z.J."/>
        </authorList>
    </citation>
    <scope>NUCLEOTIDE SEQUENCE [LARGE SCALE GENOMIC DNA]</scope>
    <source>
        <strain evidence="1">Lor287</strain>
    </source>
</reference>
<name>A0AAP0BP01_9ASPA</name>
<evidence type="ECO:0000313" key="2">
    <source>
        <dbReference type="Proteomes" id="UP001418222"/>
    </source>
</evidence>
<dbReference type="Proteomes" id="UP001418222">
    <property type="component" value="Unassembled WGS sequence"/>
</dbReference>
<evidence type="ECO:0000313" key="1">
    <source>
        <dbReference type="EMBL" id="KAK8946529.1"/>
    </source>
</evidence>
<comment type="caution">
    <text evidence="1">The sequence shown here is derived from an EMBL/GenBank/DDBJ whole genome shotgun (WGS) entry which is preliminary data.</text>
</comment>